<dbReference type="InterPro" id="IPR002487">
    <property type="entry name" value="TF_Kbox"/>
</dbReference>
<keyword evidence="4" id="KW-1185">Reference proteome</keyword>
<dbReference type="GO" id="GO:0003700">
    <property type="term" value="F:DNA-binding transcription factor activity"/>
    <property type="evidence" value="ECO:0007669"/>
    <property type="project" value="InterPro"/>
</dbReference>
<evidence type="ECO:0000256" key="1">
    <source>
        <dbReference type="SAM" id="MobiDB-lite"/>
    </source>
</evidence>
<dbReference type="PROSITE" id="PS51297">
    <property type="entry name" value="K_BOX"/>
    <property type="match status" value="1"/>
</dbReference>
<proteinExistence type="predicted"/>
<sequence length="112" mass="12703">MVKKIEQLEVSKRKLLGQGLGLSSRLELEEVFNQLERSLTKIRARKDQLFKEQIEQLKAKEKSLLEDNAKLAAQASTQQKEATATYNCSRSSQSSESEVETELHIGLPENRS</sequence>
<feature type="region of interest" description="Disordered" evidence="1">
    <location>
        <begin position="73"/>
        <end position="112"/>
    </location>
</feature>
<name>A0A1R3JST1_9ROSI</name>
<dbReference type="AlphaFoldDB" id="A0A1R3JST1"/>
<protein>
    <submittedName>
        <fullName evidence="3">Transcription factor, K-box</fullName>
    </submittedName>
</protein>
<evidence type="ECO:0000259" key="2">
    <source>
        <dbReference type="PROSITE" id="PS51297"/>
    </source>
</evidence>
<feature type="domain" description="K-box" evidence="2">
    <location>
        <begin position="1"/>
        <end position="81"/>
    </location>
</feature>
<gene>
    <name evidence="3" type="ORF">COLO4_14230</name>
</gene>
<organism evidence="3 4">
    <name type="scientific">Corchorus olitorius</name>
    <dbReference type="NCBI Taxonomy" id="93759"/>
    <lineage>
        <taxon>Eukaryota</taxon>
        <taxon>Viridiplantae</taxon>
        <taxon>Streptophyta</taxon>
        <taxon>Embryophyta</taxon>
        <taxon>Tracheophyta</taxon>
        <taxon>Spermatophyta</taxon>
        <taxon>Magnoliopsida</taxon>
        <taxon>eudicotyledons</taxon>
        <taxon>Gunneridae</taxon>
        <taxon>Pentapetalae</taxon>
        <taxon>rosids</taxon>
        <taxon>malvids</taxon>
        <taxon>Malvales</taxon>
        <taxon>Malvaceae</taxon>
        <taxon>Grewioideae</taxon>
        <taxon>Apeibeae</taxon>
        <taxon>Corchorus</taxon>
    </lineage>
</organism>
<dbReference type="GO" id="GO:0005634">
    <property type="term" value="C:nucleus"/>
    <property type="evidence" value="ECO:0007669"/>
    <property type="project" value="InterPro"/>
</dbReference>
<dbReference type="Pfam" id="PF01486">
    <property type="entry name" value="K-box"/>
    <property type="match status" value="1"/>
</dbReference>
<reference evidence="4" key="1">
    <citation type="submission" date="2013-09" db="EMBL/GenBank/DDBJ databases">
        <title>Corchorus olitorius genome sequencing.</title>
        <authorList>
            <person name="Alam M."/>
            <person name="Haque M.S."/>
            <person name="Islam M.S."/>
            <person name="Emdad E.M."/>
            <person name="Islam M.M."/>
            <person name="Ahmed B."/>
            <person name="Halim A."/>
            <person name="Hossen Q.M.M."/>
            <person name="Hossain M.Z."/>
            <person name="Ahmed R."/>
            <person name="Khan M.M."/>
            <person name="Islam R."/>
            <person name="Rashid M.M."/>
            <person name="Khan S.A."/>
            <person name="Rahman M.S."/>
            <person name="Alam M."/>
            <person name="Yahiya A.S."/>
            <person name="Khan M.S."/>
            <person name="Azam M.S."/>
            <person name="Haque T."/>
            <person name="Lashkar M.Z.H."/>
            <person name="Akhand A.I."/>
            <person name="Morshed G."/>
            <person name="Roy S."/>
            <person name="Uddin K.S."/>
            <person name="Rabeya T."/>
            <person name="Hossain A.S."/>
            <person name="Chowdhury A."/>
            <person name="Snigdha A.R."/>
            <person name="Mortoza M.S."/>
            <person name="Matin S.A."/>
            <person name="Hoque S.M.E."/>
            <person name="Islam M.K."/>
            <person name="Roy D.K."/>
            <person name="Haider R."/>
            <person name="Moosa M.M."/>
            <person name="Elias S.M."/>
            <person name="Hasan A.M."/>
            <person name="Jahan S."/>
            <person name="Shafiuddin M."/>
            <person name="Mahmood N."/>
            <person name="Shommy N.S."/>
        </authorList>
    </citation>
    <scope>NUCLEOTIDE SEQUENCE [LARGE SCALE GENOMIC DNA]</scope>
    <source>
        <strain evidence="4">cv. O-4</strain>
    </source>
</reference>
<accession>A0A1R3JST1</accession>
<dbReference type="Proteomes" id="UP000187203">
    <property type="component" value="Unassembled WGS sequence"/>
</dbReference>
<dbReference type="EMBL" id="AWUE01015399">
    <property type="protein sequence ID" value="OMO97962.1"/>
    <property type="molecule type" value="Genomic_DNA"/>
</dbReference>
<dbReference type="OrthoDB" id="1898716at2759"/>
<evidence type="ECO:0000313" key="4">
    <source>
        <dbReference type="Proteomes" id="UP000187203"/>
    </source>
</evidence>
<feature type="compositionally biased region" description="Polar residues" evidence="1">
    <location>
        <begin position="74"/>
        <end position="88"/>
    </location>
</feature>
<evidence type="ECO:0000313" key="3">
    <source>
        <dbReference type="EMBL" id="OMO97962.1"/>
    </source>
</evidence>
<comment type="caution">
    <text evidence="3">The sequence shown here is derived from an EMBL/GenBank/DDBJ whole genome shotgun (WGS) entry which is preliminary data.</text>
</comment>
<dbReference type="STRING" id="93759.A0A1R3JST1"/>